<dbReference type="InterPro" id="IPR010998">
    <property type="entry name" value="Integrase_recombinase_N"/>
</dbReference>
<dbReference type="Pfam" id="PF00589">
    <property type="entry name" value="Phage_integrase"/>
    <property type="match status" value="1"/>
</dbReference>
<organism evidence="6 7">
    <name type="scientific">Azospirillum lipoferum (strain 4B)</name>
    <dbReference type="NCBI Taxonomy" id="862719"/>
    <lineage>
        <taxon>Bacteria</taxon>
        <taxon>Pseudomonadati</taxon>
        <taxon>Pseudomonadota</taxon>
        <taxon>Alphaproteobacteria</taxon>
        <taxon>Rhodospirillales</taxon>
        <taxon>Azospirillaceae</taxon>
        <taxon>Azospirillum</taxon>
    </lineage>
</organism>
<feature type="domain" description="Tyr recombinase" evidence="5">
    <location>
        <begin position="221"/>
        <end position="441"/>
    </location>
</feature>
<evidence type="ECO:0000259" key="5">
    <source>
        <dbReference type="PROSITE" id="PS51898"/>
    </source>
</evidence>
<keyword evidence="4" id="KW-0233">DNA recombination</keyword>
<gene>
    <name evidence="6" type="ordered locus">AZOLI_p40575</name>
</gene>
<dbReference type="AlphaFoldDB" id="G7ZGE7"/>
<evidence type="ECO:0000313" key="7">
    <source>
        <dbReference type="Proteomes" id="UP000005667"/>
    </source>
</evidence>
<dbReference type="PANTHER" id="PTHR30629:SF2">
    <property type="entry name" value="PROPHAGE INTEGRASE INTS-RELATED"/>
    <property type="match status" value="1"/>
</dbReference>
<dbReference type="GO" id="GO:0003677">
    <property type="term" value="F:DNA binding"/>
    <property type="evidence" value="ECO:0007669"/>
    <property type="project" value="UniProtKB-KW"/>
</dbReference>
<protein>
    <submittedName>
        <fullName evidence="6">Phage integrase</fullName>
    </submittedName>
</protein>
<dbReference type="SUPFAM" id="SSF56349">
    <property type="entry name" value="DNA breaking-rejoining enzymes"/>
    <property type="match status" value="1"/>
</dbReference>
<geneLocation type="plasmid" evidence="6 7">
    <name>AZO_p4</name>
</geneLocation>
<sequence length="459" mass="49984">MLTARLPSFCAERVMALIRGRSADAEAYQTCDRRHQAGYEGNGRLGRRVVRVRSAYQALWAQDVCGSVPRDGKDSRRLTLGTHGPMTPEQGRRAALQVLAAVQRGEDPVADVKAGNAASTMNDLADRYLQQHAASKKKASSARKDQDNLRLHVRAQIGRKRVADKTRADVASLHHGMHGTPGAANRVLALLSKMFNLAEKWGLRPDGSNPCRHVERYPERRMERFLSDKEFAALGQTLDDAERSGAEPTSIIGIVRLLLFTGARLSEIQTLRWDYVDLVAGRARLPDSKTGAKTIHLNALAVGVLTALPRTSGWVFPGADPAAALVNLRKPWHRIREAATVRLWSADPSDPITTIIAGLRDRLERTPSVAECQDAAAIAGIALPPGLSDVRLHDLRHSFASVGAAKGLSLPVIGALLGHTQPVTTQRYAHLVASPLRQAADVIGLHIQETFRLRGEKAT</sequence>
<evidence type="ECO:0000256" key="2">
    <source>
        <dbReference type="ARBA" id="ARBA00022908"/>
    </source>
</evidence>
<keyword evidence="7" id="KW-1185">Reference proteome</keyword>
<dbReference type="PROSITE" id="PS51898">
    <property type="entry name" value="TYR_RECOMBINASE"/>
    <property type="match status" value="1"/>
</dbReference>
<dbReference type="OrthoDB" id="7298605at2"/>
<dbReference type="InterPro" id="IPR050808">
    <property type="entry name" value="Phage_Integrase"/>
</dbReference>
<keyword evidence="3" id="KW-0238">DNA-binding</keyword>
<evidence type="ECO:0000313" key="6">
    <source>
        <dbReference type="EMBL" id="CBS90940.1"/>
    </source>
</evidence>
<evidence type="ECO:0000256" key="4">
    <source>
        <dbReference type="ARBA" id="ARBA00023172"/>
    </source>
</evidence>
<dbReference type="Gene3D" id="1.10.150.130">
    <property type="match status" value="1"/>
</dbReference>
<reference evidence="7" key="1">
    <citation type="journal article" date="2011" name="PLoS Genet.">
        <title>Azospirillum genomes reveal transition of bacteria from aquatic to terrestrial environments.</title>
        <authorList>
            <person name="Wisniewski-Dye F."/>
            <person name="Borziak K."/>
            <person name="Khalsa-Moyers G."/>
            <person name="Alexandre G."/>
            <person name="Sukharnikov L.O."/>
            <person name="Wuichet K."/>
            <person name="Hurst G.B."/>
            <person name="McDonald W.H."/>
            <person name="Robertson J.S."/>
            <person name="Barbe V."/>
            <person name="Calteau A."/>
            <person name="Rouy Z."/>
            <person name="Mangenot S."/>
            <person name="Prigent-Combaret C."/>
            <person name="Normand P."/>
            <person name="Boyer M."/>
            <person name="Siguier P."/>
            <person name="Dessaux Y."/>
            <person name="Elmerich C."/>
            <person name="Condemine G."/>
            <person name="Krishnen G."/>
            <person name="Kennedy I."/>
            <person name="Paterson A.H."/>
            <person name="Gonzalez V."/>
            <person name="Mavingui P."/>
            <person name="Zhulin I.B."/>
        </authorList>
    </citation>
    <scope>NUCLEOTIDE SEQUENCE [LARGE SCALE GENOMIC DNA]</scope>
    <source>
        <strain evidence="7">4B</strain>
    </source>
</reference>
<dbReference type="HOGENOM" id="CLU_027562_17_7_5"/>
<dbReference type="EMBL" id="FQ311872">
    <property type="protein sequence ID" value="CBS90940.1"/>
    <property type="molecule type" value="Genomic_DNA"/>
</dbReference>
<evidence type="ECO:0000256" key="1">
    <source>
        <dbReference type="ARBA" id="ARBA00008857"/>
    </source>
</evidence>
<keyword evidence="2" id="KW-0229">DNA integration</keyword>
<dbReference type="PANTHER" id="PTHR30629">
    <property type="entry name" value="PROPHAGE INTEGRASE"/>
    <property type="match status" value="1"/>
</dbReference>
<name>G7ZGE7_AZOL4</name>
<dbReference type="InterPro" id="IPR011010">
    <property type="entry name" value="DNA_brk_join_enz"/>
</dbReference>
<accession>G7ZGE7</accession>
<dbReference type="Proteomes" id="UP000005667">
    <property type="component" value="Plasmid AZO_p4"/>
</dbReference>
<dbReference type="InterPro" id="IPR002104">
    <property type="entry name" value="Integrase_catalytic"/>
</dbReference>
<dbReference type="KEGG" id="ali:AZOLI_p40575"/>
<dbReference type="Gene3D" id="1.10.443.10">
    <property type="entry name" value="Intergrase catalytic core"/>
    <property type="match status" value="1"/>
</dbReference>
<keyword evidence="6" id="KW-0614">Plasmid</keyword>
<dbReference type="InterPro" id="IPR013762">
    <property type="entry name" value="Integrase-like_cat_sf"/>
</dbReference>
<dbReference type="GO" id="GO:0006310">
    <property type="term" value="P:DNA recombination"/>
    <property type="evidence" value="ECO:0007669"/>
    <property type="project" value="UniProtKB-KW"/>
</dbReference>
<proteinExistence type="inferred from homology"/>
<comment type="similarity">
    <text evidence="1">Belongs to the 'phage' integrase family.</text>
</comment>
<dbReference type="GO" id="GO:0015074">
    <property type="term" value="P:DNA integration"/>
    <property type="evidence" value="ECO:0007669"/>
    <property type="project" value="UniProtKB-KW"/>
</dbReference>
<evidence type="ECO:0000256" key="3">
    <source>
        <dbReference type="ARBA" id="ARBA00023125"/>
    </source>
</evidence>
<dbReference type="CDD" id="cd00796">
    <property type="entry name" value="INT_Rci_Hp1_C"/>
    <property type="match status" value="1"/>
</dbReference>